<feature type="transmembrane region" description="Helical" evidence="1">
    <location>
        <begin position="226"/>
        <end position="246"/>
    </location>
</feature>
<feature type="transmembrane region" description="Helical" evidence="1">
    <location>
        <begin position="167"/>
        <end position="189"/>
    </location>
</feature>
<dbReference type="AlphaFoldDB" id="A0A927RG24"/>
<keyword evidence="3" id="KW-1185">Reference proteome</keyword>
<evidence type="ECO:0000313" key="2">
    <source>
        <dbReference type="EMBL" id="MBE1556112.1"/>
    </source>
</evidence>
<sequence>MNGFSFIFKNEVSLLSRNKFLILPLVINVLCWGTIITFYEVEPFHFETRGELFYTNFQWILVVNLLLLGLFATYVGGKDSESEFESLVITYSVKNTHWLIGKWFVAQCYGACFTLITLFIQELWFLSGGMEVDEVVQNSFYIFFQMEGALFLIISIGFLLGSLIRSVISYMITPVVIGWMTYITVTITINSPINPRLKLILSQDAMYTVNPYSGIWGIGNILGNSLLHQAVVLLAGFFLLVVTLLIYRPRRSQRKEKFIVITMLVAVSIPAMLLGKQRYNQYDVAFKHYLETGQTYLMPLEEEESFYENRWDQTKSNFSMEQTDLVVVFPLKDTISVKSELVIRHNGEIAVNELELTLHHALSVTNFDNEIIDSFIQDGDSILVKTKEMIQPQQLIQLKLNYEGNIKQYRNDALVEQSFSSEDGIYLPKEAGWYPLIGKRKLAISSPHSHIYSNFDLRNGRMVETIPTAFTVHIDQPYGIPITLTIPEVEKGIYKGISYYGLSLIGGNFKEEVFEGIRLIGHSDLIPGARNEVTMSIDGWRSIEEWLGVPVVPEVIYIMDFMHAELTRQSPSREFLVWDGFVLKGLLERETTRAFYTTSSLVGDYLFNTNNDLRNDSRIVISLMDWEFQKHFGTASNFESYSEVYYESNLAISPREEKLIHMIGKYEQKGEVEFSALVKSVYLQYEEMEDKTGFNLVNAIEVFEQLEIEGQDL</sequence>
<dbReference type="RefSeq" id="WP_192599784.1">
    <property type="nucleotide sequence ID" value="NZ_JADBEL010000021.1"/>
</dbReference>
<feature type="transmembrane region" description="Helical" evidence="1">
    <location>
        <begin position="140"/>
        <end position="160"/>
    </location>
</feature>
<evidence type="ECO:0000313" key="3">
    <source>
        <dbReference type="Proteomes" id="UP000658225"/>
    </source>
</evidence>
<comment type="caution">
    <text evidence="2">The sequence shown here is derived from an EMBL/GenBank/DDBJ whole genome shotgun (WGS) entry which is preliminary data.</text>
</comment>
<protein>
    <submittedName>
        <fullName evidence="2">Uncharacterized protein</fullName>
    </submittedName>
</protein>
<keyword evidence="1" id="KW-1133">Transmembrane helix</keyword>
<reference evidence="2" key="1">
    <citation type="submission" date="2020-10" db="EMBL/GenBank/DDBJ databases">
        <title>Genomic Encyclopedia of Type Strains, Phase IV (KMG-IV): sequencing the most valuable type-strain genomes for metagenomic binning, comparative biology and taxonomic classification.</title>
        <authorList>
            <person name="Goeker M."/>
        </authorList>
    </citation>
    <scope>NUCLEOTIDE SEQUENCE</scope>
    <source>
        <strain evidence="2">DSM 13886</strain>
    </source>
</reference>
<dbReference type="EMBL" id="JADBEL010000021">
    <property type="protein sequence ID" value="MBE1556112.1"/>
    <property type="molecule type" value="Genomic_DNA"/>
</dbReference>
<keyword evidence="1" id="KW-0472">Membrane</keyword>
<evidence type="ECO:0000256" key="1">
    <source>
        <dbReference type="SAM" id="Phobius"/>
    </source>
</evidence>
<keyword evidence="1" id="KW-0812">Transmembrane</keyword>
<organism evidence="2 3">
    <name type="scientific">Sporosarcina limicola</name>
    <dbReference type="NCBI Taxonomy" id="34101"/>
    <lineage>
        <taxon>Bacteria</taxon>
        <taxon>Bacillati</taxon>
        <taxon>Bacillota</taxon>
        <taxon>Bacilli</taxon>
        <taxon>Bacillales</taxon>
        <taxon>Caryophanaceae</taxon>
        <taxon>Sporosarcina</taxon>
    </lineage>
</organism>
<feature type="transmembrane region" description="Helical" evidence="1">
    <location>
        <begin position="59"/>
        <end position="77"/>
    </location>
</feature>
<feature type="transmembrane region" description="Helical" evidence="1">
    <location>
        <begin position="258"/>
        <end position="275"/>
    </location>
</feature>
<accession>A0A927RG24</accession>
<name>A0A927RG24_9BACL</name>
<gene>
    <name evidence="2" type="ORF">H4683_003233</name>
</gene>
<feature type="transmembrane region" description="Helical" evidence="1">
    <location>
        <begin position="20"/>
        <end position="39"/>
    </location>
</feature>
<proteinExistence type="predicted"/>
<dbReference type="Proteomes" id="UP000658225">
    <property type="component" value="Unassembled WGS sequence"/>
</dbReference>
<feature type="transmembrane region" description="Helical" evidence="1">
    <location>
        <begin position="98"/>
        <end position="120"/>
    </location>
</feature>